<gene>
    <name evidence="2" type="ORF">AKJ09_06012</name>
</gene>
<sequence length="635" mass="67049">MGLGCAKISTVLETADGGASNDDGSAPNGNGDGGDDDGTYVENWPELIPSGKVDLLFVIDNSASMGDKQSVLANSAATLIDGLVRPPCLSPSGIPSGALSDPRQSKANRYGCPAGTAPAFMPVNDMHVGAISSSLGGFGGDVCAYGDRTNDHGRLFTSTSAPDTVAMREFQFFPWALPSATVETLTRLQNASVSPITDANILKQDVQALVNDMDQTGCGLEAQLESLYHFLSAPDPWVNVKTTNGLADYGTAVDTDLLKQRKNFLRPDSFLAIVMLTDEDDSSPDPRSIGGQGWAFSNTSFPGSIVARPTGLGTTAPRATSACATDPVSGACTSCGFVNSCITGDPACEAIKADPSCHINGGYYGPTEDSLNVRYHHMKQRFGVDPQYPINRYVDALTHSRVPARSNEHTTDGDGRVEPYDGIPRCRNPIFAGSLPDPGGDYCKLPAGPRRPEQVALLVIGGVPNQLLYTDLENPVSSRITPTAWAPILGANPDGYNYAGIDPHMVQSVEPRAGLPLPGSADNSDPIHGREWNTDNDDLQYACTFTLPSPKTCTGGDPSCDCNGPTTSPVCSGSVQTKGKAYPTPREFRVAKGMGESGIIGSICPIQLDDPSAANYGYRPSFDALLRRIVPFLEQ</sequence>
<evidence type="ECO:0000256" key="1">
    <source>
        <dbReference type="SAM" id="MobiDB-lite"/>
    </source>
</evidence>
<accession>A0A0K1Q0P2</accession>
<keyword evidence="3" id="KW-1185">Reference proteome</keyword>
<name>A0A0K1Q0P2_9BACT</name>
<protein>
    <submittedName>
        <fullName evidence="2">Uncharacterized protein</fullName>
    </submittedName>
</protein>
<dbReference type="AlphaFoldDB" id="A0A0K1Q0P2"/>
<feature type="region of interest" description="Disordered" evidence="1">
    <location>
        <begin position="15"/>
        <end position="41"/>
    </location>
</feature>
<dbReference type="EMBL" id="CP012333">
    <property type="protein sequence ID" value="AKU99348.1"/>
    <property type="molecule type" value="Genomic_DNA"/>
</dbReference>
<evidence type="ECO:0000313" key="3">
    <source>
        <dbReference type="Proteomes" id="UP000064967"/>
    </source>
</evidence>
<evidence type="ECO:0000313" key="2">
    <source>
        <dbReference type="EMBL" id="AKU99348.1"/>
    </source>
</evidence>
<proteinExistence type="predicted"/>
<reference evidence="2 3" key="1">
    <citation type="submission" date="2015-08" db="EMBL/GenBank/DDBJ databases">
        <authorList>
            <person name="Babu N.S."/>
            <person name="Beckwith C.J."/>
            <person name="Beseler K.G."/>
            <person name="Brison A."/>
            <person name="Carone J.V."/>
            <person name="Caskin T.P."/>
            <person name="Diamond M."/>
            <person name="Durham M.E."/>
            <person name="Foxe J.M."/>
            <person name="Go M."/>
            <person name="Henderson B.A."/>
            <person name="Jones I.B."/>
            <person name="McGettigan J.A."/>
            <person name="Micheletti S.J."/>
            <person name="Nasrallah M.E."/>
            <person name="Ortiz D."/>
            <person name="Piller C.R."/>
            <person name="Privatt S.R."/>
            <person name="Schneider S.L."/>
            <person name="Sharp S."/>
            <person name="Smith T.C."/>
            <person name="Stanton J.D."/>
            <person name="Ullery H.E."/>
            <person name="Wilson R.J."/>
            <person name="Serrano M.G."/>
            <person name="Buck G."/>
            <person name="Lee V."/>
            <person name="Wang Y."/>
            <person name="Carvalho R."/>
            <person name="Voegtly L."/>
            <person name="Shi R."/>
            <person name="Duckworth R."/>
            <person name="Johnson A."/>
            <person name="Loviza R."/>
            <person name="Walstead R."/>
            <person name="Shah Z."/>
            <person name="Kiflezghi M."/>
            <person name="Wade K."/>
            <person name="Ball S.L."/>
            <person name="Bradley K.W."/>
            <person name="Asai D.J."/>
            <person name="Bowman C.A."/>
            <person name="Russell D.A."/>
            <person name="Pope W.H."/>
            <person name="Jacobs-Sera D."/>
            <person name="Hendrix R.W."/>
            <person name="Hatfull G.F."/>
        </authorList>
    </citation>
    <scope>NUCLEOTIDE SEQUENCE [LARGE SCALE GENOMIC DNA]</scope>
    <source>
        <strain evidence="2 3">DSM 27648</strain>
    </source>
</reference>
<dbReference type="KEGG" id="llu:AKJ09_06012"/>
<organism evidence="2 3">
    <name type="scientific">Labilithrix luteola</name>
    <dbReference type="NCBI Taxonomy" id="1391654"/>
    <lineage>
        <taxon>Bacteria</taxon>
        <taxon>Pseudomonadati</taxon>
        <taxon>Myxococcota</taxon>
        <taxon>Polyangia</taxon>
        <taxon>Polyangiales</taxon>
        <taxon>Labilitrichaceae</taxon>
        <taxon>Labilithrix</taxon>
    </lineage>
</organism>
<dbReference type="Proteomes" id="UP000064967">
    <property type="component" value="Chromosome"/>
</dbReference>